<dbReference type="GO" id="GO:0005829">
    <property type="term" value="C:cytosol"/>
    <property type="evidence" value="ECO:0007669"/>
    <property type="project" value="TreeGrafter"/>
</dbReference>
<organism evidence="8 9">
    <name type="scientific">Lymnaea stagnalis</name>
    <name type="common">Great pond snail</name>
    <name type="synonym">Helix stagnalis</name>
    <dbReference type="NCBI Taxonomy" id="6523"/>
    <lineage>
        <taxon>Eukaryota</taxon>
        <taxon>Metazoa</taxon>
        <taxon>Spiralia</taxon>
        <taxon>Lophotrochozoa</taxon>
        <taxon>Mollusca</taxon>
        <taxon>Gastropoda</taxon>
        <taxon>Heterobranchia</taxon>
        <taxon>Euthyneura</taxon>
        <taxon>Panpulmonata</taxon>
        <taxon>Hygrophila</taxon>
        <taxon>Lymnaeoidea</taxon>
        <taxon>Lymnaeidae</taxon>
        <taxon>Lymnaea</taxon>
    </lineage>
</organism>
<dbReference type="SUPFAM" id="SSF109993">
    <property type="entry name" value="VPS9 domain"/>
    <property type="match status" value="1"/>
</dbReference>
<dbReference type="Pfam" id="PF02204">
    <property type="entry name" value="VPS9"/>
    <property type="match status" value="1"/>
</dbReference>
<dbReference type="SMART" id="SM00167">
    <property type="entry name" value="VPS9"/>
    <property type="match status" value="1"/>
</dbReference>
<reference evidence="8 9" key="1">
    <citation type="submission" date="2024-04" db="EMBL/GenBank/DDBJ databases">
        <authorList>
            <consortium name="Genoscope - CEA"/>
            <person name="William W."/>
        </authorList>
    </citation>
    <scope>NUCLEOTIDE SEQUENCE [LARGE SCALE GENOMIC DNA]</scope>
</reference>
<dbReference type="GO" id="GO:0016192">
    <property type="term" value="P:vesicle-mediated transport"/>
    <property type="evidence" value="ECO:0007669"/>
    <property type="project" value="InterPro"/>
</dbReference>
<comment type="caution">
    <text evidence="8">The sequence shown here is derived from an EMBL/GenBank/DDBJ whole genome shotgun (WGS) entry which is preliminary data.</text>
</comment>
<dbReference type="Proteomes" id="UP001497497">
    <property type="component" value="Unassembled WGS sequence"/>
</dbReference>
<evidence type="ECO:0000256" key="3">
    <source>
        <dbReference type="ARBA" id="ARBA00022833"/>
    </source>
</evidence>
<evidence type="ECO:0008006" key="10">
    <source>
        <dbReference type="Google" id="ProtNLM"/>
    </source>
</evidence>
<feature type="domain" description="A20-type" evidence="6">
    <location>
        <begin position="19"/>
        <end position="53"/>
    </location>
</feature>
<dbReference type="PANTHER" id="PTHR23101">
    <property type="entry name" value="RAB GDP/GTP EXCHANGE FACTOR"/>
    <property type="match status" value="1"/>
</dbReference>
<dbReference type="GO" id="GO:0005085">
    <property type="term" value="F:guanyl-nucleotide exchange factor activity"/>
    <property type="evidence" value="ECO:0007669"/>
    <property type="project" value="InterPro"/>
</dbReference>
<evidence type="ECO:0000259" key="6">
    <source>
        <dbReference type="PROSITE" id="PS51036"/>
    </source>
</evidence>
<evidence type="ECO:0000313" key="8">
    <source>
        <dbReference type="EMBL" id="CAL1537051.1"/>
    </source>
</evidence>
<dbReference type="InterPro" id="IPR037191">
    <property type="entry name" value="VPS9_dom_sf"/>
</dbReference>
<name>A0AAV2HSF5_LYMST</name>
<gene>
    <name evidence="8" type="ORF">GSLYS_00010964001</name>
</gene>
<evidence type="ECO:0000256" key="2">
    <source>
        <dbReference type="ARBA" id="ARBA00022771"/>
    </source>
</evidence>
<dbReference type="InterPro" id="IPR003123">
    <property type="entry name" value="VPS9"/>
</dbReference>
<accession>A0AAV2HSF5</accession>
<protein>
    <recommendedName>
        <fullName evidence="10">Rab5 GDP/GTP exchange factor</fullName>
    </recommendedName>
</protein>
<evidence type="ECO:0000256" key="1">
    <source>
        <dbReference type="ARBA" id="ARBA00022723"/>
    </source>
</evidence>
<keyword evidence="1" id="KW-0479">Metal-binding</keyword>
<dbReference type="Gene3D" id="1.10.246.120">
    <property type="match status" value="1"/>
</dbReference>
<dbReference type="Gene3D" id="1.20.5.4770">
    <property type="match status" value="1"/>
</dbReference>
<proteinExistence type="predicted"/>
<keyword evidence="3" id="KW-0862">Zinc</keyword>
<feature type="coiled-coil region" evidence="4">
    <location>
        <begin position="409"/>
        <end position="439"/>
    </location>
</feature>
<evidence type="ECO:0000256" key="5">
    <source>
        <dbReference type="SAM" id="MobiDB-lite"/>
    </source>
</evidence>
<evidence type="ECO:0000313" key="9">
    <source>
        <dbReference type="Proteomes" id="UP001497497"/>
    </source>
</evidence>
<dbReference type="PROSITE" id="PS51205">
    <property type="entry name" value="VPS9"/>
    <property type="match status" value="1"/>
</dbReference>
<dbReference type="InterPro" id="IPR002653">
    <property type="entry name" value="Znf_A20"/>
</dbReference>
<dbReference type="GO" id="GO:0003677">
    <property type="term" value="F:DNA binding"/>
    <property type="evidence" value="ECO:0007669"/>
    <property type="project" value="InterPro"/>
</dbReference>
<dbReference type="GO" id="GO:0031267">
    <property type="term" value="F:small GTPase binding"/>
    <property type="evidence" value="ECO:0007669"/>
    <property type="project" value="TreeGrafter"/>
</dbReference>
<dbReference type="InterPro" id="IPR041545">
    <property type="entry name" value="DUF5601"/>
</dbReference>
<evidence type="ECO:0000259" key="7">
    <source>
        <dbReference type="PROSITE" id="PS51205"/>
    </source>
</evidence>
<feature type="domain" description="VPS9" evidence="7">
    <location>
        <begin position="231"/>
        <end position="374"/>
    </location>
</feature>
<keyword evidence="4" id="KW-0175">Coiled coil</keyword>
<dbReference type="AlphaFoldDB" id="A0AAV2HSF5"/>
<dbReference type="EMBL" id="CAXITT010000247">
    <property type="protein sequence ID" value="CAL1537051.1"/>
    <property type="molecule type" value="Genomic_DNA"/>
</dbReference>
<dbReference type="PANTHER" id="PTHR23101:SF122">
    <property type="entry name" value="RABAPTIN-5-ASSOCIATED EXCHANGE FACTOR FOR RAB5"/>
    <property type="match status" value="1"/>
</dbReference>
<dbReference type="Gene3D" id="1.20.1050.80">
    <property type="entry name" value="VPS9 domain"/>
    <property type="match status" value="1"/>
</dbReference>
<dbReference type="GO" id="GO:0008270">
    <property type="term" value="F:zinc ion binding"/>
    <property type="evidence" value="ECO:0007669"/>
    <property type="project" value="UniProtKB-KW"/>
</dbReference>
<sequence length="579" mass="64916">MIKMLATNGQNKKKTFHLDETDLLCKNGCGFYGNPAWQGFCSKCYREVYQTARQAQMQHDAAKEASQTPGVIKKVTGLADVKASFSRFEEKKTQQVNKRSNTFKSFLRKTPNKENQPLVKEPRRISAESQKIGGEFAEFLKSMKRKPAAVEISKLVRGFIERIQHNQELAIDDLSEMVQDFYTSLSEKLNCLPVFKGFNPDVIDKVMDYTERYILTRLYPSIFCHPSTNDEERDLGIQNRIRSLHWITAAQLDTLINENDPAIRHELDSAITDIIELDSKRATQDKLQCVVSCSKHIFEVLRQSKQGPASADEFLPALIYIVLKANPPLLQSNIQYITRFANPTRLMSGEEGYYFTNLCCAVSFVEGINAESLNISQTDFDRYMSGEAVPPGSGNEQLCKGLQLMYENLRELAELRQRQEKVMAEALQLQADMNEFKEDFIKQVDRTKENNPWMVRPRKVKVDPDAELSGNNSNLPSPLTPLRVHLDGSVVQQECNQGGPDGEVEEMAVDVSILVDGVNVVNNSVLDSKSDIDDMLLGDGRFLEVGAPVPGEDSAGAGGMWEPNQGTLSGSMEMEQGSG</sequence>
<dbReference type="PROSITE" id="PS51036">
    <property type="entry name" value="ZF_A20"/>
    <property type="match status" value="1"/>
</dbReference>
<keyword evidence="2" id="KW-0863">Zinc-finger</keyword>
<dbReference type="PROSITE" id="PS50096">
    <property type="entry name" value="IQ"/>
    <property type="match status" value="1"/>
</dbReference>
<feature type="region of interest" description="Disordered" evidence="5">
    <location>
        <begin position="548"/>
        <end position="579"/>
    </location>
</feature>
<evidence type="ECO:0000256" key="4">
    <source>
        <dbReference type="SAM" id="Coils"/>
    </source>
</evidence>
<dbReference type="Pfam" id="PF18151">
    <property type="entry name" value="DUF5601"/>
    <property type="match status" value="1"/>
</dbReference>
<dbReference type="Pfam" id="PF01754">
    <property type="entry name" value="zf-A20"/>
    <property type="match status" value="1"/>
</dbReference>
<keyword evidence="9" id="KW-1185">Reference proteome</keyword>
<dbReference type="GO" id="GO:0030139">
    <property type="term" value="C:endocytic vesicle"/>
    <property type="evidence" value="ECO:0007669"/>
    <property type="project" value="TreeGrafter"/>
</dbReference>
<dbReference type="SMART" id="SM00259">
    <property type="entry name" value="ZnF_A20"/>
    <property type="match status" value="1"/>
</dbReference>
<dbReference type="InterPro" id="IPR045046">
    <property type="entry name" value="Vps9-like"/>
</dbReference>
<dbReference type="SUPFAM" id="SSF57716">
    <property type="entry name" value="Glucocorticoid receptor-like (DNA-binding domain)"/>
    <property type="match status" value="1"/>
</dbReference>